<dbReference type="Pfam" id="PF24758">
    <property type="entry name" value="LRR_At5g56370"/>
    <property type="match status" value="1"/>
</dbReference>
<dbReference type="Gene3D" id="3.80.10.10">
    <property type="entry name" value="Ribonuclease Inhibitor"/>
    <property type="match status" value="1"/>
</dbReference>
<dbReference type="Pfam" id="PF00646">
    <property type="entry name" value="F-box"/>
    <property type="match status" value="1"/>
</dbReference>
<gene>
    <name evidence="3" type="ORF">TEA_028463</name>
</gene>
<dbReference type="PROSITE" id="PS50181">
    <property type="entry name" value="FBOX"/>
    <property type="match status" value="1"/>
</dbReference>
<dbReference type="InterPro" id="IPR053781">
    <property type="entry name" value="F-box_AtFBL13-like"/>
</dbReference>
<accession>A0A4S4CVS3</accession>
<dbReference type="EMBL" id="SDRB02013809">
    <property type="protein sequence ID" value="THF93990.1"/>
    <property type="molecule type" value="Genomic_DNA"/>
</dbReference>
<protein>
    <recommendedName>
        <fullName evidence="2">F-box domain-containing protein</fullName>
    </recommendedName>
</protein>
<dbReference type="InterPro" id="IPR001810">
    <property type="entry name" value="F-box_dom"/>
</dbReference>
<feature type="compositionally biased region" description="Basic and acidic residues" evidence="1">
    <location>
        <begin position="437"/>
        <end position="451"/>
    </location>
</feature>
<dbReference type="Proteomes" id="UP000306102">
    <property type="component" value="Unassembled WGS sequence"/>
</dbReference>
<dbReference type="SUPFAM" id="SSF81383">
    <property type="entry name" value="F-box domain"/>
    <property type="match status" value="1"/>
</dbReference>
<evidence type="ECO:0000313" key="3">
    <source>
        <dbReference type="EMBL" id="THF93990.1"/>
    </source>
</evidence>
<dbReference type="PANTHER" id="PTHR31900">
    <property type="entry name" value="F-BOX/RNI SUPERFAMILY PROTEIN-RELATED"/>
    <property type="match status" value="1"/>
</dbReference>
<dbReference type="Gene3D" id="1.20.1280.50">
    <property type="match status" value="1"/>
</dbReference>
<dbReference type="STRING" id="542762.A0A4S4CVS3"/>
<feature type="region of interest" description="Disordered" evidence="1">
    <location>
        <begin position="428"/>
        <end position="472"/>
    </location>
</feature>
<dbReference type="InterPro" id="IPR055411">
    <property type="entry name" value="LRR_FXL15/At3g58940/PEG3-like"/>
</dbReference>
<dbReference type="InterPro" id="IPR036047">
    <property type="entry name" value="F-box-like_dom_sf"/>
</dbReference>
<evidence type="ECO:0000259" key="2">
    <source>
        <dbReference type="PROSITE" id="PS50181"/>
    </source>
</evidence>
<dbReference type="AlphaFoldDB" id="A0A4S4CVS3"/>
<name>A0A4S4CVS3_CAMSN</name>
<comment type="caution">
    <text evidence="3">The sequence shown here is derived from an EMBL/GenBank/DDBJ whole genome shotgun (WGS) entry which is preliminary data.</text>
</comment>
<feature type="compositionally biased region" description="Acidic residues" evidence="1">
    <location>
        <begin position="452"/>
        <end position="472"/>
    </location>
</feature>
<feature type="domain" description="F-box" evidence="2">
    <location>
        <begin position="22"/>
        <end position="70"/>
    </location>
</feature>
<dbReference type="SMART" id="SM00256">
    <property type="entry name" value="FBOX"/>
    <property type="match status" value="1"/>
</dbReference>
<feature type="region of interest" description="Disordered" evidence="1">
    <location>
        <begin position="1"/>
        <end position="21"/>
    </location>
</feature>
<dbReference type="InterPro" id="IPR006566">
    <property type="entry name" value="FBD"/>
</dbReference>
<dbReference type="InterPro" id="IPR050232">
    <property type="entry name" value="FBL13/AtMIF1-like"/>
</dbReference>
<evidence type="ECO:0000256" key="1">
    <source>
        <dbReference type="SAM" id="MobiDB-lite"/>
    </source>
</evidence>
<dbReference type="PANTHER" id="PTHR31900:SF34">
    <property type="entry name" value="EMB|CAB62440.1-RELATED"/>
    <property type="match status" value="1"/>
</dbReference>
<dbReference type="InterPro" id="IPR032675">
    <property type="entry name" value="LRR_dom_sf"/>
</dbReference>
<dbReference type="SUPFAM" id="SSF52047">
    <property type="entry name" value="RNI-like"/>
    <property type="match status" value="1"/>
</dbReference>
<evidence type="ECO:0000313" key="4">
    <source>
        <dbReference type="Proteomes" id="UP000306102"/>
    </source>
</evidence>
<keyword evidence="4" id="KW-1185">Reference proteome</keyword>
<reference evidence="3 4" key="1">
    <citation type="journal article" date="2018" name="Proc. Natl. Acad. Sci. U.S.A.">
        <title>Draft genome sequence of Camellia sinensis var. sinensis provides insights into the evolution of the tea genome and tea quality.</title>
        <authorList>
            <person name="Wei C."/>
            <person name="Yang H."/>
            <person name="Wang S."/>
            <person name="Zhao J."/>
            <person name="Liu C."/>
            <person name="Gao L."/>
            <person name="Xia E."/>
            <person name="Lu Y."/>
            <person name="Tai Y."/>
            <person name="She G."/>
            <person name="Sun J."/>
            <person name="Cao H."/>
            <person name="Tong W."/>
            <person name="Gao Q."/>
            <person name="Li Y."/>
            <person name="Deng W."/>
            <person name="Jiang X."/>
            <person name="Wang W."/>
            <person name="Chen Q."/>
            <person name="Zhang S."/>
            <person name="Li H."/>
            <person name="Wu J."/>
            <person name="Wang P."/>
            <person name="Li P."/>
            <person name="Shi C."/>
            <person name="Zheng F."/>
            <person name="Jian J."/>
            <person name="Huang B."/>
            <person name="Shan D."/>
            <person name="Shi M."/>
            <person name="Fang C."/>
            <person name="Yue Y."/>
            <person name="Li F."/>
            <person name="Li D."/>
            <person name="Wei S."/>
            <person name="Han B."/>
            <person name="Jiang C."/>
            <person name="Yin Y."/>
            <person name="Xia T."/>
            <person name="Zhang Z."/>
            <person name="Bennetzen J.L."/>
            <person name="Zhao S."/>
            <person name="Wan X."/>
        </authorList>
    </citation>
    <scope>NUCLEOTIDE SEQUENCE [LARGE SCALE GENOMIC DNA]</scope>
    <source>
        <strain evidence="4">cv. Shuchazao</strain>
        <tissue evidence="3">Leaf</tissue>
    </source>
</reference>
<sequence length="540" mass="62120">MIDCSRDNIGMETRETRDTEEEDRISNLPDSLLIHILSFLETRYAIRCSILSTKWRNLWASVPNLIFHIDSHSNRYFDFIDRVLLVHDLPQILSFTFTGKSWVDIEPNRFNSWICAAIKRRVRDIHVDFSNEFRIQSLNFPRSFFSCETLVNLTLGFEACIISNLPNSTYFPNLKSLKICVAHPNDSLTPTLFSCCPLLEILYLRVRLEWTVHKQVVFNISTQSLRVFRLYLNKACSSPFDCGLKHKVVIDAPLLEDILLDDNFMACYSINNLSSSLEIAHVDVGLQHIYAKLMECDCANRALELVRGISQAKSLHLSFNTLQVLGCAEDIGQLTLWNLTRLELGVIYLSKVMLDLLSKMPNLESLKLIMDYECYYGNDEEKEFYRIQWHAVPCCLLSHLKVIEIYNFRGRENDLLLVEYFLKNAKNKGENQSSNGDNKEQISELESKNEDGHDDAEVEGQVGDELDKEGDMEEGRSVIKHDGHNDKDGQDRWTDAAVVNSTQIENEGNRRVDDEIVTPRFVRSLSGSEMNKPRLNIEVV</sequence>
<organism evidence="3 4">
    <name type="scientific">Camellia sinensis var. sinensis</name>
    <name type="common">China tea</name>
    <dbReference type="NCBI Taxonomy" id="542762"/>
    <lineage>
        <taxon>Eukaryota</taxon>
        <taxon>Viridiplantae</taxon>
        <taxon>Streptophyta</taxon>
        <taxon>Embryophyta</taxon>
        <taxon>Tracheophyta</taxon>
        <taxon>Spermatophyta</taxon>
        <taxon>Magnoliopsida</taxon>
        <taxon>eudicotyledons</taxon>
        <taxon>Gunneridae</taxon>
        <taxon>Pentapetalae</taxon>
        <taxon>asterids</taxon>
        <taxon>Ericales</taxon>
        <taxon>Theaceae</taxon>
        <taxon>Camellia</taxon>
    </lineage>
</organism>
<dbReference type="CDD" id="cd22160">
    <property type="entry name" value="F-box_AtFBL13-like"/>
    <property type="match status" value="1"/>
</dbReference>
<proteinExistence type="predicted"/>
<dbReference type="Pfam" id="PF08387">
    <property type="entry name" value="FBD"/>
    <property type="match status" value="1"/>
</dbReference>